<keyword evidence="3" id="KW-1185">Reference proteome</keyword>
<dbReference type="InterPro" id="IPR046862">
    <property type="entry name" value="Rhomboid_2"/>
</dbReference>
<evidence type="ECO:0000313" key="2">
    <source>
        <dbReference type="EMBL" id="SLM92634.1"/>
    </source>
</evidence>
<keyword evidence="1" id="KW-0812">Transmembrane</keyword>
<evidence type="ECO:0000313" key="3">
    <source>
        <dbReference type="Proteomes" id="UP000195981"/>
    </source>
</evidence>
<protein>
    <submittedName>
        <fullName evidence="2">Uncharacterized protein</fullName>
    </submittedName>
</protein>
<keyword evidence="1" id="KW-0472">Membrane</keyword>
<organism evidence="2 3">
    <name type="scientific">Brachybacterium nesterenkovii</name>
    <dbReference type="NCBI Taxonomy" id="47847"/>
    <lineage>
        <taxon>Bacteria</taxon>
        <taxon>Bacillati</taxon>
        <taxon>Actinomycetota</taxon>
        <taxon>Actinomycetes</taxon>
        <taxon>Micrococcales</taxon>
        <taxon>Dermabacteraceae</taxon>
        <taxon>Brachybacterium</taxon>
    </lineage>
</organism>
<name>A0A1X6X213_9MICO</name>
<proteinExistence type="predicted"/>
<dbReference type="AlphaFoldDB" id="A0A1X6X213"/>
<feature type="transmembrane region" description="Helical" evidence="1">
    <location>
        <begin position="188"/>
        <end position="207"/>
    </location>
</feature>
<dbReference type="Pfam" id="PF20401">
    <property type="entry name" value="Rhomboid_2"/>
    <property type="match status" value="1"/>
</dbReference>
<feature type="transmembrane region" description="Helical" evidence="1">
    <location>
        <begin position="108"/>
        <end position="126"/>
    </location>
</feature>
<dbReference type="RefSeq" id="WP_087104371.1">
    <property type="nucleotide sequence ID" value="NZ_FWFG01000069.1"/>
</dbReference>
<keyword evidence="1" id="KW-1133">Transmembrane helix</keyword>
<dbReference type="EMBL" id="FWFG01000069">
    <property type="protein sequence ID" value="SLM92634.1"/>
    <property type="molecule type" value="Genomic_DNA"/>
</dbReference>
<feature type="transmembrane region" description="Helical" evidence="1">
    <location>
        <begin position="48"/>
        <end position="67"/>
    </location>
</feature>
<feature type="transmembrane region" description="Helical" evidence="1">
    <location>
        <begin position="213"/>
        <end position="231"/>
    </location>
</feature>
<sequence length="270" mass="29076">MIRQLAWNGALAAAVLLIVSLATSAPPTRPLQRFWTRHGSTIRWYVRSAPATFVYLGVLGITTWTLLGMPTELREAFIAAQSTNLRHLTENPVRVLVRSAFFVTRGELLAWIALFAMLLAPAERWLGSARTIAVFVTGHVLATGLAALDVWVHVTWLHAPASLWNVEDTGASYGFMALAALLVHRLRGWSRVLLGATLAAVVVYGAIEGTGFTARGHAAAVLVGLALFPITRTPGVRERVRGGRSILDLWRPSRADGPPAPLAADALAPA</sequence>
<dbReference type="Proteomes" id="UP000195981">
    <property type="component" value="Unassembled WGS sequence"/>
</dbReference>
<gene>
    <name evidence="2" type="ORF">FM110_08635</name>
</gene>
<reference evidence="2 3" key="1">
    <citation type="submission" date="2017-02" db="EMBL/GenBank/DDBJ databases">
        <authorList>
            <person name="Peterson S.W."/>
        </authorList>
    </citation>
    <scope>NUCLEOTIDE SEQUENCE [LARGE SCALE GENOMIC DNA]</scope>
    <source>
        <strain evidence="2 3">CIP104813</strain>
    </source>
</reference>
<feature type="transmembrane region" description="Helical" evidence="1">
    <location>
        <begin position="132"/>
        <end position="152"/>
    </location>
</feature>
<dbReference type="OrthoDB" id="4827451at2"/>
<evidence type="ECO:0000256" key="1">
    <source>
        <dbReference type="SAM" id="Phobius"/>
    </source>
</evidence>
<accession>A0A1X6X213</accession>